<feature type="domain" description="ATP-grasp" evidence="14">
    <location>
        <begin position="120"/>
        <end position="317"/>
    </location>
</feature>
<dbReference type="InterPro" id="IPR005481">
    <property type="entry name" value="BC-like_N"/>
</dbReference>
<dbReference type="InterPro" id="IPR016185">
    <property type="entry name" value="PreATP-grasp_dom_sf"/>
</dbReference>
<dbReference type="PROSITE" id="PS50975">
    <property type="entry name" value="ATP_GRASP"/>
    <property type="match status" value="1"/>
</dbReference>
<keyword evidence="8" id="KW-0276">Fatty acid metabolism</keyword>
<dbReference type="InterPro" id="IPR011764">
    <property type="entry name" value="Biotin_carboxylation_dom"/>
</dbReference>
<keyword evidence="11" id="KW-0092">Biotin</keyword>
<dbReference type="InterPro" id="IPR011761">
    <property type="entry name" value="ATP-grasp"/>
</dbReference>
<dbReference type="PROSITE" id="PS50979">
    <property type="entry name" value="BC"/>
    <property type="match status" value="1"/>
</dbReference>
<feature type="domain" description="Biotin carboxylation" evidence="15">
    <location>
        <begin position="1"/>
        <end position="445"/>
    </location>
</feature>
<evidence type="ECO:0000256" key="7">
    <source>
        <dbReference type="ARBA" id="ARBA00022741"/>
    </source>
</evidence>
<dbReference type="PROSITE" id="PS00867">
    <property type="entry name" value="CPSASE_2"/>
    <property type="match status" value="1"/>
</dbReference>
<evidence type="ECO:0000313" key="16">
    <source>
        <dbReference type="EMBL" id="PYZ98881.1"/>
    </source>
</evidence>
<keyword evidence="5" id="KW-0444">Lipid biosynthesis</keyword>
<keyword evidence="7 13" id="KW-0547">Nucleotide-binding</keyword>
<name>A0A2W0HDD4_9BACI</name>
<dbReference type="FunFam" id="3.30.470.20:FF:000028">
    <property type="entry name" value="Methylcrotonoyl-CoA carboxylase subunit alpha, mitochondrial"/>
    <property type="match status" value="1"/>
</dbReference>
<comment type="pathway">
    <text evidence="2">Lipid metabolism; malonyl-CoA biosynthesis; malonyl-CoA from acetyl-CoA: step 1/1.</text>
</comment>
<evidence type="ECO:0000256" key="13">
    <source>
        <dbReference type="PROSITE-ProRule" id="PRU00409"/>
    </source>
</evidence>
<organism evidence="16 17">
    <name type="scientific">Alteribacter lacisalsi</name>
    <dbReference type="NCBI Taxonomy" id="2045244"/>
    <lineage>
        <taxon>Bacteria</taxon>
        <taxon>Bacillati</taxon>
        <taxon>Bacillota</taxon>
        <taxon>Bacilli</taxon>
        <taxon>Bacillales</taxon>
        <taxon>Bacillaceae</taxon>
        <taxon>Alteribacter</taxon>
    </lineage>
</organism>
<dbReference type="SUPFAM" id="SSF56059">
    <property type="entry name" value="Glutathione synthetase ATP-binding domain-like"/>
    <property type="match status" value="1"/>
</dbReference>
<keyword evidence="9 13" id="KW-0067">ATP-binding</keyword>
<dbReference type="PANTHER" id="PTHR18866:SF33">
    <property type="entry name" value="METHYLCROTONOYL-COA CARBOXYLASE SUBUNIT ALPHA, MITOCHONDRIAL-RELATED"/>
    <property type="match status" value="1"/>
</dbReference>
<dbReference type="EC" id="6.3.4.14" evidence="4"/>
<dbReference type="GO" id="GO:0046872">
    <property type="term" value="F:metal ion binding"/>
    <property type="evidence" value="ECO:0007669"/>
    <property type="project" value="InterPro"/>
</dbReference>
<keyword evidence="17" id="KW-1185">Reference proteome</keyword>
<keyword evidence="10" id="KW-0443">Lipid metabolism</keyword>
<dbReference type="Gene3D" id="3.30.470.20">
    <property type="entry name" value="ATP-grasp fold, B domain"/>
    <property type="match status" value="1"/>
</dbReference>
<accession>A0A2W0HDD4</accession>
<dbReference type="Pfam" id="PF02786">
    <property type="entry name" value="CPSase_L_D2"/>
    <property type="match status" value="1"/>
</dbReference>
<evidence type="ECO:0000256" key="9">
    <source>
        <dbReference type="ARBA" id="ARBA00022840"/>
    </source>
</evidence>
<evidence type="ECO:0000256" key="6">
    <source>
        <dbReference type="ARBA" id="ARBA00022598"/>
    </source>
</evidence>
<dbReference type="GO" id="GO:0004075">
    <property type="term" value="F:biotin carboxylase activity"/>
    <property type="evidence" value="ECO:0007669"/>
    <property type="project" value="UniProtKB-EC"/>
</dbReference>
<evidence type="ECO:0000256" key="8">
    <source>
        <dbReference type="ARBA" id="ARBA00022832"/>
    </source>
</evidence>
<evidence type="ECO:0000256" key="12">
    <source>
        <dbReference type="ARBA" id="ARBA00048600"/>
    </source>
</evidence>
<keyword evidence="6" id="KW-0436">Ligase</keyword>
<comment type="caution">
    <text evidence="16">The sequence shown here is derived from an EMBL/GenBank/DDBJ whole genome shotgun (WGS) entry which is preliminary data.</text>
</comment>
<evidence type="ECO:0000256" key="5">
    <source>
        <dbReference type="ARBA" id="ARBA00022516"/>
    </source>
</evidence>
<dbReference type="Proteomes" id="UP000248066">
    <property type="component" value="Unassembled WGS sequence"/>
</dbReference>
<evidence type="ECO:0000259" key="15">
    <source>
        <dbReference type="PROSITE" id="PS50979"/>
    </source>
</evidence>
<dbReference type="SMART" id="SM00878">
    <property type="entry name" value="Biotin_carb_C"/>
    <property type="match status" value="1"/>
</dbReference>
<evidence type="ECO:0000256" key="2">
    <source>
        <dbReference type="ARBA" id="ARBA00004956"/>
    </source>
</evidence>
<dbReference type="SUPFAM" id="SSF51246">
    <property type="entry name" value="Rudiment single hybrid motif"/>
    <property type="match status" value="1"/>
</dbReference>
<evidence type="ECO:0000256" key="4">
    <source>
        <dbReference type="ARBA" id="ARBA00013263"/>
    </source>
</evidence>
<dbReference type="GO" id="GO:0006633">
    <property type="term" value="P:fatty acid biosynthetic process"/>
    <property type="evidence" value="ECO:0007669"/>
    <property type="project" value="UniProtKB-KW"/>
</dbReference>
<dbReference type="SUPFAM" id="SSF52440">
    <property type="entry name" value="PreATP-grasp domain"/>
    <property type="match status" value="1"/>
</dbReference>
<gene>
    <name evidence="16" type="ORF">CR205_10010</name>
</gene>
<dbReference type="AlphaFoldDB" id="A0A2W0HDD4"/>
<dbReference type="FunFam" id="3.40.50.20:FF:000010">
    <property type="entry name" value="Propionyl-CoA carboxylase subunit alpha"/>
    <property type="match status" value="1"/>
</dbReference>
<keyword evidence="10" id="KW-0275">Fatty acid biosynthesis</keyword>
<dbReference type="EMBL" id="PDOF01000001">
    <property type="protein sequence ID" value="PYZ98881.1"/>
    <property type="molecule type" value="Genomic_DNA"/>
</dbReference>
<evidence type="ECO:0000256" key="1">
    <source>
        <dbReference type="ARBA" id="ARBA00003761"/>
    </source>
</evidence>
<dbReference type="PROSITE" id="PS00866">
    <property type="entry name" value="CPSASE_1"/>
    <property type="match status" value="1"/>
</dbReference>
<evidence type="ECO:0000256" key="11">
    <source>
        <dbReference type="ARBA" id="ARBA00023267"/>
    </source>
</evidence>
<evidence type="ECO:0000256" key="3">
    <source>
        <dbReference type="ARBA" id="ARBA00011750"/>
    </source>
</evidence>
<evidence type="ECO:0000259" key="14">
    <source>
        <dbReference type="PROSITE" id="PS50975"/>
    </source>
</evidence>
<evidence type="ECO:0000313" key="17">
    <source>
        <dbReference type="Proteomes" id="UP000248066"/>
    </source>
</evidence>
<dbReference type="RefSeq" id="WP_110519133.1">
    <property type="nucleotide sequence ID" value="NZ_PDOF01000001.1"/>
</dbReference>
<evidence type="ECO:0000256" key="10">
    <source>
        <dbReference type="ARBA" id="ARBA00023160"/>
    </source>
</evidence>
<comment type="function">
    <text evidence="1">This protein is a component of the acetyl coenzyme A carboxylase complex; first, biotin carboxylase catalyzes the carboxylation of the carrier protein and then the transcarboxylase transfers the carboxyl group to form malonyl-CoA.</text>
</comment>
<protein>
    <recommendedName>
        <fullName evidence="4">biotin carboxylase</fullName>
        <ecNumber evidence="4">6.3.4.14</ecNumber>
    </recommendedName>
</protein>
<dbReference type="InterPro" id="IPR005482">
    <property type="entry name" value="Biotin_COase_C"/>
</dbReference>
<dbReference type="GO" id="GO:0005524">
    <property type="term" value="F:ATP binding"/>
    <property type="evidence" value="ECO:0007669"/>
    <property type="project" value="UniProtKB-UniRule"/>
</dbReference>
<dbReference type="Pfam" id="PF00289">
    <property type="entry name" value="Biotin_carb_N"/>
    <property type="match status" value="1"/>
</dbReference>
<sequence length="452" mass="50440">MIKKLLVANRGEIAVRIFRTCERLGIQTVAVFSDADEQAVHTRAADEARWIGPSRVKESYLNMDKILEVAKETGADAIHPGYGFLSENAEFSKRVKEAGITFIGPAESIMETMGNKIAAREAMIKAGVPVVPGQTLESEEEKAVARACAEIGYPVMIKAASGGGGIGMQRVDHKEELVKVLPSVIKKAETFFGSAELYVEKFIENPRHIEAQVFGDHHGNVICLGERDCSIQRRNQKIIEEAPAPKLSEDTRKSLFAYAEKAAGNIGYTNAGTIEFLVDEEENIYFLEMNTRLQVEHPVTEEVTGIDLVEWQIRIAEEKRISELEERNMSYGHAVEVRIYAEDPVTFFPSPGKLKRWSFPEMDGIRYDSGVEEGVQVTPYYDPMLAKIISRGTTRQDAIDKMSACLEQAEVEGIKTNIPMLIETLKHQVFKEGSATTQFVQKYVIEKKSSQV</sequence>
<dbReference type="Pfam" id="PF02785">
    <property type="entry name" value="Biotin_carb_C"/>
    <property type="match status" value="1"/>
</dbReference>
<dbReference type="InterPro" id="IPR050856">
    <property type="entry name" value="Biotin_carboxylase_complex"/>
</dbReference>
<comment type="subunit">
    <text evidence="3">Acetyl-CoA carboxylase is a heterohexamer of biotin carboxyl carrier protein, biotin carboxylase and the two subunits of carboxyl transferase in a 2:2 complex.</text>
</comment>
<dbReference type="PANTHER" id="PTHR18866">
    <property type="entry name" value="CARBOXYLASE:PYRUVATE/ACETYL-COA/PROPIONYL-COA CARBOXYLASE"/>
    <property type="match status" value="1"/>
</dbReference>
<dbReference type="InterPro" id="IPR005479">
    <property type="entry name" value="CPAse_ATP-bd"/>
</dbReference>
<comment type="catalytic activity">
    <reaction evidence="12">
        <text>N(6)-biotinyl-L-lysyl-[protein] + hydrogencarbonate + ATP = N(6)-carboxybiotinyl-L-lysyl-[protein] + ADP + phosphate + H(+)</text>
        <dbReference type="Rhea" id="RHEA:13501"/>
        <dbReference type="Rhea" id="RHEA-COMP:10505"/>
        <dbReference type="Rhea" id="RHEA-COMP:10506"/>
        <dbReference type="ChEBI" id="CHEBI:15378"/>
        <dbReference type="ChEBI" id="CHEBI:17544"/>
        <dbReference type="ChEBI" id="CHEBI:30616"/>
        <dbReference type="ChEBI" id="CHEBI:43474"/>
        <dbReference type="ChEBI" id="CHEBI:83144"/>
        <dbReference type="ChEBI" id="CHEBI:83145"/>
        <dbReference type="ChEBI" id="CHEBI:456216"/>
        <dbReference type="EC" id="6.3.4.14"/>
    </reaction>
</comment>
<dbReference type="OrthoDB" id="9807469at2"/>
<reference evidence="16 17" key="1">
    <citation type="submission" date="2017-10" db="EMBL/GenBank/DDBJ databases">
        <title>Bacillus sp. nov., a halophilic bacterium isolated from a Yangshapao Lake.</title>
        <authorList>
            <person name="Wang H."/>
        </authorList>
    </citation>
    <scope>NUCLEOTIDE SEQUENCE [LARGE SCALE GENOMIC DNA]</scope>
    <source>
        <strain evidence="16 17">YSP-3</strain>
    </source>
</reference>
<dbReference type="InterPro" id="IPR011054">
    <property type="entry name" value="Rudment_hybrid_motif"/>
</dbReference>
<proteinExistence type="predicted"/>